<dbReference type="AlphaFoldDB" id="A0AAD7XQF2"/>
<dbReference type="InterPro" id="IPR052963">
    <property type="entry name" value="Pantetheine_PDE"/>
</dbReference>
<dbReference type="InterPro" id="IPR029052">
    <property type="entry name" value="Metallo-depent_PP-like"/>
</dbReference>
<feature type="domain" description="Calcineurin-like phosphoesterase" evidence="1">
    <location>
        <begin position="84"/>
        <end position="330"/>
    </location>
</feature>
<dbReference type="CDD" id="cd00838">
    <property type="entry name" value="MPP_superfamily"/>
    <property type="match status" value="2"/>
</dbReference>
<dbReference type="InterPro" id="IPR004843">
    <property type="entry name" value="Calcineurin-like_PHP"/>
</dbReference>
<dbReference type="Pfam" id="PF00149">
    <property type="entry name" value="Metallophos"/>
    <property type="match status" value="1"/>
</dbReference>
<evidence type="ECO:0000313" key="3">
    <source>
        <dbReference type="Proteomes" id="UP001230188"/>
    </source>
</evidence>
<name>A0AAD7XQF2_9STRA</name>
<keyword evidence="3" id="KW-1185">Reference proteome</keyword>
<sequence>MHVAQRVSWLGRLKRRARVREEASMESGIVGELDAGALIECLGVGACPISKVERVQIRGGWVSAKLVAVSEDGVEHVRTQKPVRLWVLSDVHTDRPSNFGWLEKHLVACGDEQYFDVLVCAGDVASRADVFRKTMALFTSRFDAVVLTAGNHDLWTTGSSKVATSLEKLDEVRATCGALGVRLGPFRINDVLVAPLYSWYDRAFDAEPDIDAGDTPERRKRWIDYTYCKWGPSLETLEGFHFSSDRGASKHVAHHFATMNGRRLREMEKHLFENKNLVVITVSHFAPRPELLPEKRFLIDPHLPKVSGSKIIETQLRRLRPAAHVFGHTHLAVDSSLDAVRYVNWPLGSDRERTNQTRVVAGSGALLLYASDAGFTPVQWTFWSEWYRRVPRDPTNLTLAPWVENAYKLLGLDLPRGCVTTTNSDEGLAYPGFPDNMRADDFYRLNAATNTCYRSTRHGDDLQPNSALATTTT</sequence>
<evidence type="ECO:0000259" key="1">
    <source>
        <dbReference type="Pfam" id="PF00149"/>
    </source>
</evidence>
<evidence type="ECO:0000313" key="2">
    <source>
        <dbReference type="EMBL" id="KAJ8605130.1"/>
    </source>
</evidence>
<dbReference type="PANTHER" id="PTHR36492:SF2">
    <property type="entry name" value="[ACYL-CARRIER-PROTEIN] PHOSPHODIESTERASE PPTH"/>
    <property type="match status" value="1"/>
</dbReference>
<dbReference type="SUPFAM" id="SSF56300">
    <property type="entry name" value="Metallo-dependent phosphatases"/>
    <property type="match status" value="1"/>
</dbReference>
<gene>
    <name evidence="2" type="ORF">CTAYLR_000453</name>
</gene>
<accession>A0AAD7XQF2</accession>
<proteinExistence type="predicted"/>
<dbReference type="PANTHER" id="PTHR36492">
    <property type="match status" value="1"/>
</dbReference>
<organism evidence="2 3">
    <name type="scientific">Chrysophaeum taylorii</name>
    <dbReference type="NCBI Taxonomy" id="2483200"/>
    <lineage>
        <taxon>Eukaryota</taxon>
        <taxon>Sar</taxon>
        <taxon>Stramenopiles</taxon>
        <taxon>Ochrophyta</taxon>
        <taxon>Pelagophyceae</taxon>
        <taxon>Pelagomonadales</taxon>
        <taxon>Pelagomonadaceae</taxon>
        <taxon>Chrysophaeum</taxon>
    </lineage>
</organism>
<dbReference type="Gene3D" id="3.60.21.10">
    <property type="match status" value="1"/>
</dbReference>
<dbReference type="Proteomes" id="UP001230188">
    <property type="component" value="Unassembled WGS sequence"/>
</dbReference>
<dbReference type="EMBL" id="JAQMWT010000317">
    <property type="protein sequence ID" value="KAJ8605130.1"/>
    <property type="molecule type" value="Genomic_DNA"/>
</dbReference>
<comment type="caution">
    <text evidence="2">The sequence shown here is derived from an EMBL/GenBank/DDBJ whole genome shotgun (WGS) entry which is preliminary data.</text>
</comment>
<dbReference type="GO" id="GO:0016787">
    <property type="term" value="F:hydrolase activity"/>
    <property type="evidence" value="ECO:0007669"/>
    <property type="project" value="InterPro"/>
</dbReference>
<reference evidence="2" key="1">
    <citation type="submission" date="2023-01" db="EMBL/GenBank/DDBJ databases">
        <title>Metagenome sequencing of chrysophaentin producing Chrysophaeum taylorii.</title>
        <authorList>
            <person name="Davison J."/>
            <person name="Bewley C."/>
        </authorList>
    </citation>
    <scope>NUCLEOTIDE SEQUENCE</scope>
    <source>
        <strain evidence="2">NIES-1699</strain>
    </source>
</reference>
<protein>
    <recommendedName>
        <fullName evidence="1">Calcineurin-like phosphoesterase domain-containing protein</fullName>
    </recommendedName>
</protein>